<proteinExistence type="predicted"/>
<dbReference type="Pfam" id="PF00733">
    <property type="entry name" value="Asn_synthase"/>
    <property type="match status" value="1"/>
</dbReference>
<evidence type="ECO:0000259" key="1">
    <source>
        <dbReference type="Pfam" id="PF00733"/>
    </source>
</evidence>
<dbReference type="PANTHER" id="PTHR43284">
    <property type="entry name" value="ASPARAGINE SYNTHETASE (GLUTAMINE-HYDROLYZING)"/>
    <property type="match status" value="1"/>
</dbReference>
<protein>
    <recommendedName>
        <fullName evidence="1">Asparagine synthetase domain-containing protein</fullName>
    </recommendedName>
</protein>
<gene>
    <name evidence="2" type="ORF">LCGC14_2662000</name>
</gene>
<organism evidence="2">
    <name type="scientific">marine sediment metagenome</name>
    <dbReference type="NCBI Taxonomy" id="412755"/>
    <lineage>
        <taxon>unclassified sequences</taxon>
        <taxon>metagenomes</taxon>
        <taxon>ecological metagenomes</taxon>
    </lineage>
</organism>
<dbReference type="SUPFAM" id="SSF52402">
    <property type="entry name" value="Adenine nucleotide alpha hydrolases-like"/>
    <property type="match status" value="1"/>
</dbReference>
<dbReference type="Gene3D" id="3.40.50.620">
    <property type="entry name" value="HUPs"/>
    <property type="match status" value="1"/>
</dbReference>
<accession>A0A0F9AE17</accession>
<sequence length="417" mass="49619">YRLEAGQLLELNNGKILNWKMEPVKYNPDYSLSYEDHLHNVRDKLSLSIKRRVRVAKIEKKPILMSLSGGLDSRIILAELVKHYDNIICYTYGEKGFEEKYIAKQVADYYGLKHYDIQIGRQSYLDNARAETKISGGMSLFKHMPQYVFSRALKHMEPFGVMFGSALDLLIGNSYPVIKDRFANYKIRSLFLEQEKDNKLYDYSMNLIENNLKDNGYFQEGNQFNVSCEYHIDTRVKRWYNRNLIYHLMNHRLLLPTYDNDFLEAAYQVPWEHRKDDNFRVDLLKLIDYGVSKINYNVTGQPTFIKSNLQHFKNLKKQVEDAKQMQWITDKIYLPSNIYDFNMLEWLRVYPEYQKFVRNVLLSDDSILIDEYFDEREIERLIDKHIDGVENNHKEITMLMSAELCCQHYLKGEEDES</sequence>
<dbReference type="GO" id="GO:0006529">
    <property type="term" value="P:asparagine biosynthetic process"/>
    <property type="evidence" value="ECO:0007669"/>
    <property type="project" value="InterPro"/>
</dbReference>
<dbReference type="InterPro" id="IPR051786">
    <property type="entry name" value="ASN_synthetase/amidase"/>
</dbReference>
<dbReference type="InterPro" id="IPR001962">
    <property type="entry name" value="Asn_synthase"/>
</dbReference>
<feature type="non-terminal residue" evidence="2">
    <location>
        <position position="1"/>
    </location>
</feature>
<evidence type="ECO:0000313" key="2">
    <source>
        <dbReference type="EMBL" id="KKK96515.1"/>
    </source>
</evidence>
<name>A0A0F9AE17_9ZZZZ</name>
<dbReference type="GO" id="GO:0004066">
    <property type="term" value="F:asparagine synthase (glutamine-hydrolyzing) activity"/>
    <property type="evidence" value="ECO:0007669"/>
    <property type="project" value="InterPro"/>
</dbReference>
<feature type="domain" description="Asparagine synthetase" evidence="1">
    <location>
        <begin position="41"/>
        <end position="154"/>
    </location>
</feature>
<dbReference type="AlphaFoldDB" id="A0A0F9AE17"/>
<comment type="caution">
    <text evidence="2">The sequence shown here is derived from an EMBL/GenBank/DDBJ whole genome shotgun (WGS) entry which is preliminary data.</text>
</comment>
<dbReference type="PANTHER" id="PTHR43284:SF1">
    <property type="entry name" value="ASPARAGINE SYNTHETASE"/>
    <property type="match status" value="1"/>
</dbReference>
<reference evidence="2" key="1">
    <citation type="journal article" date="2015" name="Nature">
        <title>Complex archaea that bridge the gap between prokaryotes and eukaryotes.</title>
        <authorList>
            <person name="Spang A."/>
            <person name="Saw J.H."/>
            <person name="Jorgensen S.L."/>
            <person name="Zaremba-Niedzwiedzka K."/>
            <person name="Martijn J."/>
            <person name="Lind A.E."/>
            <person name="van Eijk R."/>
            <person name="Schleper C."/>
            <person name="Guy L."/>
            <person name="Ettema T.J."/>
        </authorList>
    </citation>
    <scope>NUCLEOTIDE SEQUENCE</scope>
</reference>
<dbReference type="EMBL" id="LAZR01046450">
    <property type="protein sequence ID" value="KKK96515.1"/>
    <property type="molecule type" value="Genomic_DNA"/>
</dbReference>
<dbReference type="InterPro" id="IPR014729">
    <property type="entry name" value="Rossmann-like_a/b/a_fold"/>
</dbReference>